<proteinExistence type="predicted"/>
<reference evidence="2" key="1">
    <citation type="submission" date="2021-10" db="EMBL/GenBank/DDBJ databases">
        <title>Melipona bicolor Genome sequencing and assembly.</title>
        <authorList>
            <person name="Araujo N.S."/>
            <person name="Arias M.C."/>
        </authorList>
    </citation>
    <scope>NUCLEOTIDE SEQUENCE</scope>
    <source>
        <strain evidence="2">USP_2M_L1-L4_2017</strain>
        <tissue evidence="2">Whole body</tissue>
    </source>
</reference>
<feature type="compositionally biased region" description="Basic and acidic residues" evidence="1">
    <location>
        <begin position="1"/>
        <end position="19"/>
    </location>
</feature>
<sequence length="135" mass="15062">MPFQRMDVKDRLKEKEKKKNGAKNGTEDVNGNVTQRKTGVYARREWLERPQRAACTIPRGCISAALELTWHGAPQKDCRVAKAGERGDRATRSEEVYLRILKCGKGEAGPHDARKVVPAIPFPMGNVFYIAVGIV</sequence>
<evidence type="ECO:0000313" key="3">
    <source>
        <dbReference type="Proteomes" id="UP001177670"/>
    </source>
</evidence>
<evidence type="ECO:0000313" key="2">
    <source>
        <dbReference type="EMBL" id="KAK1121233.1"/>
    </source>
</evidence>
<keyword evidence="3" id="KW-1185">Reference proteome</keyword>
<dbReference type="Proteomes" id="UP001177670">
    <property type="component" value="Unassembled WGS sequence"/>
</dbReference>
<dbReference type="AlphaFoldDB" id="A0AA40FL92"/>
<gene>
    <name evidence="2" type="ORF">K0M31_010540</name>
</gene>
<feature type="non-terminal residue" evidence="2">
    <location>
        <position position="1"/>
    </location>
</feature>
<evidence type="ECO:0000256" key="1">
    <source>
        <dbReference type="SAM" id="MobiDB-lite"/>
    </source>
</evidence>
<feature type="region of interest" description="Disordered" evidence="1">
    <location>
        <begin position="1"/>
        <end position="35"/>
    </location>
</feature>
<accession>A0AA40FL92</accession>
<organism evidence="2 3">
    <name type="scientific">Melipona bicolor</name>
    <dbReference type="NCBI Taxonomy" id="60889"/>
    <lineage>
        <taxon>Eukaryota</taxon>
        <taxon>Metazoa</taxon>
        <taxon>Ecdysozoa</taxon>
        <taxon>Arthropoda</taxon>
        <taxon>Hexapoda</taxon>
        <taxon>Insecta</taxon>
        <taxon>Pterygota</taxon>
        <taxon>Neoptera</taxon>
        <taxon>Endopterygota</taxon>
        <taxon>Hymenoptera</taxon>
        <taxon>Apocrita</taxon>
        <taxon>Aculeata</taxon>
        <taxon>Apoidea</taxon>
        <taxon>Anthophila</taxon>
        <taxon>Apidae</taxon>
        <taxon>Melipona</taxon>
    </lineage>
</organism>
<comment type="caution">
    <text evidence="2">The sequence shown here is derived from an EMBL/GenBank/DDBJ whole genome shotgun (WGS) entry which is preliminary data.</text>
</comment>
<dbReference type="EMBL" id="JAHYIQ010000027">
    <property type="protein sequence ID" value="KAK1121233.1"/>
    <property type="molecule type" value="Genomic_DNA"/>
</dbReference>
<protein>
    <submittedName>
        <fullName evidence="2">Uncharacterized protein</fullName>
    </submittedName>
</protein>
<name>A0AA40FL92_9HYME</name>